<evidence type="ECO:0008006" key="5">
    <source>
        <dbReference type="Google" id="ProtNLM"/>
    </source>
</evidence>
<feature type="region of interest" description="Disordered" evidence="1">
    <location>
        <begin position="128"/>
        <end position="156"/>
    </location>
</feature>
<keyword evidence="2" id="KW-0732">Signal</keyword>
<feature type="compositionally biased region" description="Polar residues" evidence="1">
    <location>
        <begin position="40"/>
        <end position="51"/>
    </location>
</feature>
<protein>
    <recommendedName>
        <fullName evidence="5">Peptidase propeptide and YPEB domain-containing protein</fullName>
    </recommendedName>
</protein>
<sequence>MRMRQSLHKKIVWGLLSASMGVCLFAAPLVSTVQASEKTTPTTYQNSTQPDSQQAKSKSQAKQLERSGLHIANQGKTPLEVVKNAAAKLGFDAREDAFNTISQTERTAVVEVVHDGDRYHVNLEATYKTQDNNRQAGAAPKGSQNKPNAQQSSATWTIVSVTRN</sequence>
<dbReference type="Proteomes" id="UP000198847">
    <property type="component" value="Unassembled WGS sequence"/>
</dbReference>
<feature type="compositionally biased region" description="Low complexity" evidence="1">
    <location>
        <begin position="52"/>
        <end position="62"/>
    </location>
</feature>
<feature type="chain" id="PRO_5011714989" description="Peptidase propeptide and YPEB domain-containing protein" evidence="2">
    <location>
        <begin position="36"/>
        <end position="164"/>
    </location>
</feature>
<feature type="region of interest" description="Disordered" evidence="1">
    <location>
        <begin position="40"/>
        <end position="75"/>
    </location>
</feature>
<evidence type="ECO:0000256" key="2">
    <source>
        <dbReference type="SAM" id="SignalP"/>
    </source>
</evidence>
<keyword evidence="4" id="KW-1185">Reference proteome</keyword>
<name>A0A1H8RC13_9FIRM</name>
<gene>
    <name evidence="3" type="ORF">SAMN04490178_103239</name>
</gene>
<evidence type="ECO:0000313" key="3">
    <source>
        <dbReference type="EMBL" id="SEO63896.1"/>
    </source>
</evidence>
<dbReference type="EMBL" id="FODY01000003">
    <property type="protein sequence ID" value="SEO63896.1"/>
    <property type="molecule type" value="Genomic_DNA"/>
</dbReference>
<dbReference type="STRING" id="112903.SAMN04490178_103239"/>
<proteinExistence type="predicted"/>
<evidence type="ECO:0000313" key="4">
    <source>
        <dbReference type="Proteomes" id="UP000198847"/>
    </source>
</evidence>
<feature type="compositionally biased region" description="Polar residues" evidence="1">
    <location>
        <begin position="142"/>
        <end position="156"/>
    </location>
</feature>
<dbReference type="AlphaFoldDB" id="A0A1H8RC13"/>
<feature type="signal peptide" evidence="2">
    <location>
        <begin position="1"/>
        <end position="35"/>
    </location>
</feature>
<accession>A0A1H8RC13</accession>
<reference evidence="3 4" key="1">
    <citation type="submission" date="2016-10" db="EMBL/GenBank/DDBJ databases">
        <authorList>
            <person name="de Groot N.N."/>
        </authorList>
    </citation>
    <scope>NUCLEOTIDE SEQUENCE [LARGE SCALE GENOMIC DNA]</scope>
    <source>
        <strain evidence="3 4">DSM 13305</strain>
    </source>
</reference>
<evidence type="ECO:0000256" key="1">
    <source>
        <dbReference type="SAM" id="MobiDB-lite"/>
    </source>
</evidence>
<organism evidence="3 4">
    <name type="scientific">Propionispora vibrioides</name>
    <dbReference type="NCBI Taxonomy" id="112903"/>
    <lineage>
        <taxon>Bacteria</taxon>
        <taxon>Bacillati</taxon>
        <taxon>Bacillota</taxon>
        <taxon>Negativicutes</taxon>
        <taxon>Selenomonadales</taxon>
        <taxon>Sporomusaceae</taxon>
        <taxon>Propionispora</taxon>
    </lineage>
</organism>